<gene>
    <name evidence="13" type="ORF">DMP07_03985</name>
</gene>
<keyword evidence="8" id="KW-0547">Nucleotide-binding</keyword>
<comment type="catalytic activity">
    <reaction evidence="11">
        <text>L-threonine + hydrogencarbonate + ATP = L-threonylcarbamoyladenylate + diphosphate + H2O</text>
        <dbReference type="Rhea" id="RHEA:36407"/>
        <dbReference type="ChEBI" id="CHEBI:15377"/>
        <dbReference type="ChEBI" id="CHEBI:17544"/>
        <dbReference type="ChEBI" id="CHEBI:30616"/>
        <dbReference type="ChEBI" id="CHEBI:33019"/>
        <dbReference type="ChEBI" id="CHEBI:57926"/>
        <dbReference type="ChEBI" id="CHEBI:73682"/>
        <dbReference type="EC" id="2.7.7.87"/>
    </reaction>
</comment>
<organism evidence="13 14">
    <name type="scientific">Slackia faecicanis</name>
    <dbReference type="NCBI Taxonomy" id="255723"/>
    <lineage>
        <taxon>Bacteria</taxon>
        <taxon>Bacillati</taxon>
        <taxon>Actinomycetota</taxon>
        <taxon>Coriobacteriia</taxon>
        <taxon>Eggerthellales</taxon>
        <taxon>Eggerthellaceae</taxon>
        <taxon>Slackia</taxon>
    </lineage>
</organism>
<dbReference type="GO" id="GO:0008033">
    <property type="term" value="P:tRNA processing"/>
    <property type="evidence" value="ECO:0007669"/>
    <property type="project" value="UniProtKB-KW"/>
</dbReference>
<dbReference type="InterPro" id="IPR006070">
    <property type="entry name" value="Sua5-like_dom"/>
</dbReference>
<dbReference type="PANTHER" id="PTHR17490">
    <property type="entry name" value="SUA5"/>
    <property type="match status" value="1"/>
</dbReference>
<dbReference type="NCBIfam" id="TIGR00057">
    <property type="entry name" value="L-threonylcarbamoyladenylate synthase"/>
    <property type="match status" value="1"/>
</dbReference>
<feature type="domain" description="YrdC-like" evidence="12">
    <location>
        <begin position="4"/>
        <end position="190"/>
    </location>
</feature>
<dbReference type="InterPro" id="IPR050156">
    <property type="entry name" value="TC-AMP_synthase_SUA5"/>
</dbReference>
<keyword evidence="9" id="KW-0067">ATP-binding</keyword>
<dbReference type="RefSeq" id="WP_123197848.1">
    <property type="nucleotide sequence ID" value="NZ_QICB01000002.1"/>
</dbReference>
<dbReference type="GO" id="GO:0061710">
    <property type="term" value="F:L-threonylcarbamoyladenylate synthase"/>
    <property type="evidence" value="ECO:0007669"/>
    <property type="project" value="UniProtKB-EC"/>
</dbReference>
<comment type="caution">
    <text evidence="13">The sequence shown here is derived from an EMBL/GenBank/DDBJ whole genome shotgun (WGS) entry which is preliminary data.</text>
</comment>
<dbReference type="SUPFAM" id="SSF55821">
    <property type="entry name" value="YrdC/RibB"/>
    <property type="match status" value="1"/>
</dbReference>
<accession>A0A3N0AG12</accession>
<evidence type="ECO:0000256" key="10">
    <source>
        <dbReference type="ARBA" id="ARBA00029774"/>
    </source>
</evidence>
<comment type="similarity">
    <text evidence="2">Belongs to the SUA5 family.</text>
</comment>
<dbReference type="Pfam" id="PF01300">
    <property type="entry name" value="Sua5_yciO_yrdC"/>
    <property type="match status" value="1"/>
</dbReference>
<evidence type="ECO:0000313" key="14">
    <source>
        <dbReference type="Proteomes" id="UP000267368"/>
    </source>
</evidence>
<dbReference type="GO" id="GO:0006450">
    <property type="term" value="P:regulation of translational fidelity"/>
    <property type="evidence" value="ECO:0007669"/>
    <property type="project" value="TreeGrafter"/>
</dbReference>
<dbReference type="GO" id="GO:0000049">
    <property type="term" value="F:tRNA binding"/>
    <property type="evidence" value="ECO:0007669"/>
    <property type="project" value="TreeGrafter"/>
</dbReference>
<dbReference type="EMBL" id="QICB01000002">
    <property type="protein sequence ID" value="RNL20748.1"/>
    <property type="molecule type" value="Genomic_DNA"/>
</dbReference>
<reference evidence="14" key="1">
    <citation type="submission" date="2018-05" db="EMBL/GenBank/DDBJ databases">
        <title>Genome Sequencing of selected type strains of the family Eggerthellaceae.</title>
        <authorList>
            <person name="Danylec N."/>
            <person name="Stoll D.A."/>
            <person name="Doetsch A."/>
            <person name="Huch M."/>
        </authorList>
    </citation>
    <scope>NUCLEOTIDE SEQUENCE [LARGE SCALE GENOMIC DNA]</scope>
    <source>
        <strain evidence="14">DSM 17537</strain>
    </source>
</reference>
<evidence type="ECO:0000256" key="5">
    <source>
        <dbReference type="ARBA" id="ARBA00022679"/>
    </source>
</evidence>
<dbReference type="Gene3D" id="3.90.870.10">
    <property type="entry name" value="DHBP synthase"/>
    <property type="match status" value="1"/>
</dbReference>
<keyword evidence="4" id="KW-0963">Cytoplasm</keyword>
<evidence type="ECO:0000256" key="2">
    <source>
        <dbReference type="ARBA" id="ARBA00007663"/>
    </source>
</evidence>
<evidence type="ECO:0000256" key="4">
    <source>
        <dbReference type="ARBA" id="ARBA00022490"/>
    </source>
</evidence>
<keyword evidence="5" id="KW-0808">Transferase</keyword>
<evidence type="ECO:0000256" key="11">
    <source>
        <dbReference type="ARBA" id="ARBA00048366"/>
    </source>
</evidence>
<dbReference type="GO" id="GO:0003725">
    <property type="term" value="F:double-stranded RNA binding"/>
    <property type="evidence" value="ECO:0007669"/>
    <property type="project" value="InterPro"/>
</dbReference>
<evidence type="ECO:0000256" key="3">
    <source>
        <dbReference type="ARBA" id="ARBA00012584"/>
    </source>
</evidence>
<evidence type="ECO:0000256" key="9">
    <source>
        <dbReference type="ARBA" id="ARBA00022840"/>
    </source>
</evidence>
<dbReference type="GO" id="GO:0005524">
    <property type="term" value="F:ATP binding"/>
    <property type="evidence" value="ECO:0007669"/>
    <property type="project" value="UniProtKB-KW"/>
</dbReference>
<dbReference type="OrthoDB" id="9814580at2"/>
<keyword evidence="14" id="KW-1185">Reference proteome</keyword>
<keyword evidence="6" id="KW-0819">tRNA processing</keyword>
<dbReference type="Proteomes" id="UP000267368">
    <property type="component" value="Unassembled WGS sequence"/>
</dbReference>
<evidence type="ECO:0000256" key="8">
    <source>
        <dbReference type="ARBA" id="ARBA00022741"/>
    </source>
</evidence>
<dbReference type="AlphaFoldDB" id="A0A3N0AG12"/>
<dbReference type="GO" id="GO:0005737">
    <property type="term" value="C:cytoplasm"/>
    <property type="evidence" value="ECO:0007669"/>
    <property type="project" value="UniProtKB-SubCell"/>
</dbReference>
<evidence type="ECO:0000256" key="6">
    <source>
        <dbReference type="ARBA" id="ARBA00022694"/>
    </source>
</evidence>
<keyword evidence="7" id="KW-0548">Nucleotidyltransferase</keyword>
<evidence type="ECO:0000313" key="13">
    <source>
        <dbReference type="EMBL" id="RNL20748.1"/>
    </source>
</evidence>
<evidence type="ECO:0000259" key="12">
    <source>
        <dbReference type="PROSITE" id="PS51163"/>
    </source>
</evidence>
<protein>
    <recommendedName>
        <fullName evidence="10">L-threonylcarbamoyladenylate synthase</fullName>
        <ecNumber evidence="3">2.7.7.87</ecNumber>
    </recommendedName>
    <alternativeName>
        <fullName evidence="10">L-threonylcarbamoyladenylate synthase</fullName>
    </alternativeName>
</protein>
<sequence>MKQTDSIEKTAAALTAGKPVVFPTDTVYGIGVAVGLAKTPQVLYDIKRRDSDKAIPWLVGKKSALSFYGLDVPAYAVAAAEKFWPGPLTLIVKAAANVPEAFRAENGTIALRMPNDPVALALIERVGFPLATSSANFQGKPPAHTFDEVDRELLGLVAAALGDGSPRSGISSTVVDCTGERPMVLRRGSVTEKDLLELA</sequence>
<proteinExistence type="inferred from homology"/>
<comment type="subcellular location">
    <subcellularLocation>
        <location evidence="1">Cytoplasm</location>
    </subcellularLocation>
</comment>
<dbReference type="PANTHER" id="PTHR17490:SF16">
    <property type="entry name" value="THREONYLCARBAMOYL-AMP SYNTHASE"/>
    <property type="match status" value="1"/>
</dbReference>
<dbReference type="EC" id="2.7.7.87" evidence="3"/>
<evidence type="ECO:0000256" key="7">
    <source>
        <dbReference type="ARBA" id="ARBA00022695"/>
    </source>
</evidence>
<dbReference type="PROSITE" id="PS51163">
    <property type="entry name" value="YRDC"/>
    <property type="match status" value="1"/>
</dbReference>
<evidence type="ECO:0000256" key="1">
    <source>
        <dbReference type="ARBA" id="ARBA00004496"/>
    </source>
</evidence>
<name>A0A3N0AG12_9ACTN</name>
<dbReference type="InterPro" id="IPR017945">
    <property type="entry name" value="DHBP_synth_RibB-like_a/b_dom"/>
</dbReference>